<evidence type="ECO:0000313" key="3">
    <source>
        <dbReference type="EMBL" id="BCS26919.1"/>
    </source>
</evidence>
<dbReference type="Proteomes" id="UP000654913">
    <property type="component" value="Chromosome 5"/>
</dbReference>
<dbReference type="GeneID" id="64976924"/>
<keyword evidence="2" id="KW-0732">Signal</keyword>
<dbReference type="OrthoDB" id="47375at2759"/>
<feature type="region of interest" description="Disordered" evidence="1">
    <location>
        <begin position="39"/>
        <end position="60"/>
    </location>
</feature>
<organism evidence="3 4">
    <name type="scientific">Aspergillus puulaauensis</name>
    <dbReference type="NCBI Taxonomy" id="1220207"/>
    <lineage>
        <taxon>Eukaryota</taxon>
        <taxon>Fungi</taxon>
        <taxon>Dikarya</taxon>
        <taxon>Ascomycota</taxon>
        <taxon>Pezizomycotina</taxon>
        <taxon>Eurotiomycetes</taxon>
        <taxon>Eurotiomycetidae</taxon>
        <taxon>Eurotiales</taxon>
        <taxon>Aspergillaceae</taxon>
        <taxon>Aspergillus</taxon>
    </lineage>
</organism>
<evidence type="ECO:0000313" key="4">
    <source>
        <dbReference type="Proteomes" id="UP000654913"/>
    </source>
</evidence>
<reference evidence="3" key="2">
    <citation type="submission" date="2021-02" db="EMBL/GenBank/DDBJ databases">
        <title>Aspergillus puulaauensis MK2 genome sequence.</title>
        <authorList>
            <person name="Futagami T."/>
            <person name="Mori K."/>
            <person name="Kadooka C."/>
            <person name="Tanaka T."/>
        </authorList>
    </citation>
    <scope>NUCLEOTIDE SEQUENCE</scope>
    <source>
        <strain evidence="3">MK2</strain>
    </source>
</reference>
<evidence type="ECO:0000256" key="2">
    <source>
        <dbReference type="SAM" id="SignalP"/>
    </source>
</evidence>
<dbReference type="RefSeq" id="XP_041559113.1">
    <property type="nucleotide sequence ID" value="XM_041706759.1"/>
</dbReference>
<dbReference type="KEGG" id="apuu:APUU_51630A"/>
<reference evidence="3" key="1">
    <citation type="submission" date="2021-01" db="EMBL/GenBank/DDBJ databases">
        <authorList>
            <consortium name="Aspergillus puulaauensis MK2 genome sequencing consortium"/>
            <person name="Kazuki M."/>
            <person name="Futagami T."/>
        </authorList>
    </citation>
    <scope>NUCLEOTIDE SEQUENCE</scope>
    <source>
        <strain evidence="3">MK2</strain>
    </source>
</reference>
<feature type="chain" id="PRO_5031192408" description="Glycosyltransferase family 25 protein" evidence="2">
    <location>
        <begin position="33"/>
        <end position="367"/>
    </location>
</feature>
<name>A0A7R8APA4_9EURO</name>
<feature type="signal peptide" evidence="2">
    <location>
        <begin position="1"/>
        <end position="32"/>
    </location>
</feature>
<evidence type="ECO:0000256" key="1">
    <source>
        <dbReference type="SAM" id="MobiDB-lite"/>
    </source>
</evidence>
<proteinExistence type="predicted"/>
<dbReference type="EMBL" id="AP024447">
    <property type="protein sequence ID" value="BCS26919.1"/>
    <property type="molecule type" value="Genomic_DNA"/>
</dbReference>
<evidence type="ECO:0008006" key="5">
    <source>
        <dbReference type="Google" id="ProtNLM"/>
    </source>
</evidence>
<sequence>MASLTTWLSPRWRWCLCIAPACLLLLFLYLSSQPSTPGTLAVPVSDSPDPQPAANSSQSLLSPVGAGNSTLGFEAILALSPYSSWRTRGLQAAANATGLDIQIPPQPPIHADIVTAFTGLGSEDRAHPNPGSAQAWIAHLNLIEHIIQSDLESALVIEDDVDWDVSIREQMVGVAQAVRQLTKAPEADAEIVPYGRSWDVLWLGSCNEAWNPDVESVYINDPTVCPAESYAGNVQGISSLPKGQRVAFHSRMPICSFAYALSRQGARNVLLDIGAGNDEAFDIALMNGCRERGLNCITIFPELFHHYVPSEKLGGTSLVNSQDKDGNKVEIEVEMGQTENIMESARCKALWGKPCLPQKPTEDVQSI</sequence>
<protein>
    <recommendedName>
        <fullName evidence="5">Glycosyltransferase family 25 protein</fullName>
    </recommendedName>
</protein>
<accession>A0A7R8APA4</accession>
<dbReference type="AlphaFoldDB" id="A0A7R8APA4"/>
<keyword evidence="4" id="KW-1185">Reference proteome</keyword>
<gene>
    <name evidence="3" type="ORF">APUU_51630A</name>
</gene>